<dbReference type="SUPFAM" id="SSF53335">
    <property type="entry name" value="S-adenosyl-L-methionine-dependent methyltransferases"/>
    <property type="match status" value="1"/>
</dbReference>
<evidence type="ECO:0000256" key="5">
    <source>
        <dbReference type="ARBA" id="ARBA00022694"/>
    </source>
</evidence>
<evidence type="ECO:0000256" key="8">
    <source>
        <dbReference type="ARBA" id="ARBA00051897"/>
    </source>
</evidence>
<keyword evidence="3 10" id="KW-0808">Transferase</keyword>
<evidence type="ECO:0000256" key="7">
    <source>
        <dbReference type="ARBA" id="ARBA00039099"/>
    </source>
</evidence>
<dbReference type="PANTHER" id="PTHR10631:SF3">
    <property type="entry name" value="TRNA (GUANINE(26)-N(2))-DIMETHYLTRANSFERASE"/>
    <property type="match status" value="1"/>
</dbReference>
<dbReference type="FunFam" id="3.30.56.70:FF:000001">
    <property type="entry name" value="tRNA (guanine(26)-N(2))-dimethyltransferase"/>
    <property type="match status" value="1"/>
</dbReference>
<evidence type="ECO:0000313" key="12">
    <source>
        <dbReference type="RefSeq" id="XP_025829586.1"/>
    </source>
</evidence>
<dbReference type="Proteomes" id="UP000192223">
    <property type="component" value="Unplaced"/>
</dbReference>
<keyword evidence="6 10" id="KW-0694">RNA-binding</keyword>
<dbReference type="Gene3D" id="3.30.56.70">
    <property type="entry name" value="N2,N2-dimethylguanosine tRNA methyltransferase, C-terminal domain"/>
    <property type="match status" value="1"/>
</dbReference>
<comment type="catalytic activity">
    <reaction evidence="8">
        <text>guanosine(26) in tRNA + 2 S-adenosyl-L-methionine = N(2)-dimethylguanosine(26) in tRNA + 2 S-adenosyl-L-homocysteine + 2 H(+)</text>
        <dbReference type="Rhea" id="RHEA:43140"/>
        <dbReference type="Rhea" id="RHEA-COMP:10359"/>
        <dbReference type="Rhea" id="RHEA-COMP:10360"/>
        <dbReference type="ChEBI" id="CHEBI:15378"/>
        <dbReference type="ChEBI" id="CHEBI:57856"/>
        <dbReference type="ChEBI" id="CHEBI:59789"/>
        <dbReference type="ChEBI" id="CHEBI:74269"/>
        <dbReference type="ChEBI" id="CHEBI:74513"/>
        <dbReference type="EC" id="2.1.1.216"/>
    </reaction>
</comment>
<evidence type="ECO:0000256" key="9">
    <source>
        <dbReference type="ARBA" id="ARBA00074266"/>
    </source>
</evidence>
<comment type="similarity">
    <text evidence="10">Belongs to the class I-like SAM-binding methyltransferase superfamily. Trm1 family.</text>
</comment>
<dbReference type="GO" id="GO:0000049">
    <property type="term" value="F:tRNA binding"/>
    <property type="evidence" value="ECO:0007669"/>
    <property type="project" value="UniProtKB-UniRule"/>
</dbReference>
<dbReference type="InterPro" id="IPR029063">
    <property type="entry name" value="SAM-dependent_MTases_sf"/>
</dbReference>
<name>A0A7F5QWR4_AGRPL</name>
<dbReference type="InterPro" id="IPR042296">
    <property type="entry name" value="tRNA_met_Trm1_C"/>
</dbReference>
<reference evidence="12" key="1">
    <citation type="submission" date="2025-08" db="UniProtKB">
        <authorList>
            <consortium name="RefSeq"/>
        </authorList>
    </citation>
    <scope>IDENTIFICATION</scope>
    <source>
        <tissue evidence="12">Entire body</tissue>
    </source>
</reference>
<accession>A0A7F5QWR4</accession>
<evidence type="ECO:0000256" key="10">
    <source>
        <dbReference type="PROSITE-ProRule" id="PRU00958"/>
    </source>
</evidence>
<dbReference type="PANTHER" id="PTHR10631">
    <property type="entry name" value="N 2 ,N 2 -DIMETHYLGUANOSINE TRNA METHYLTRANSFERASE"/>
    <property type="match status" value="1"/>
</dbReference>
<dbReference type="GO" id="GO:0160104">
    <property type="term" value="F:tRNA (guanine(26)-N2)-dimethyltransferase activity"/>
    <property type="evidence" value="ECO:0007669"/>
    <property type="project" value="UniProtKB-EC"/>
</dbReference>
<evidence type="ECO:0000256" key="3">
    <source>
        <dbReference type="ARBA" id="ARBA00022679"/>
    </source>
</evidence>
<dbReference type="PROSITE" id="PS51626">
    <property type="entry name" value="SAM_MT_TRM1"/>
    <property type="match status" value="1"/>
</dbReference>
<keyword evidence="1 10" id="KW-0820">tRNA-binding</keyword>
<evidence type="ECO:0000256" key="4">
    <source>
        <dbReference type="ARBA" id="ARBA00022691"/>
    </source>
</evidence>
<dbReference type="GO" id="GO:0002940">
    <property type="term" value="P:tRNA N2-guanine methylation"/>
    <property type="evidence" value="ECO:0007669"/>
    <property type="project" value="TreeGrafter"/>
</dbReference>
<protein>
    <recommendedName>
        <fullName evidence="9">tRNA (guanine(26)-N(2))-dimethyltransferase</fullName>
        <ecNumber evidence="7">2.1.1.216</ecNumber>
    </recommendedName>
</protein>
<dbReference type="EC" id="2.1.1.216" evidence="7"/>
<dbReference type="RefSeq" id="XP_025829586.1">
    <property type="nucleotide sequence ID" value="XM_025973801.1"/>
</dbReference>
<evidence type="ECO:0000256" key="2">
    <source>
        <dbReference type="ARBA" id="ARBA00022603"/>
    </source>
</evidence>
<organism evidence="11 12">
    <name type="scientific">Agrilus planipennis</name>
    <name type="common">Emerald ash borer</name>
    <name type="synonym">Agrilus marcopoli</name>
    <dbReference type="NCBI Taxonomy" id="224129"/>
    <lineage>
        <taxon>Eukaryota</taxon>
        <taxon>Metazoa</taxon>
        <taxon>Ecdysozoa</taxon>
        <taxon>Arthropoda</taxon>
        <taxon>Hexapoda</taxon>
        <taxon>Insecta</taxon>
        <taxon>Pterygota</taxon>
        <taxon>Neoptera</taxon>
        <taxon>Endopterygota</taxon>
        <taxon>Coleoptera</taxon>
        <taxon>Polyphaga</taxon>
        <taxon>Elateriformia</taxon>
        <taxon>Buprestoidea</taxon>
        <taxon>Buprestidae</taxon>
        <taxon>Agrilinae</taxon>
        <taxon>Agrilus</taxon>
    </lineage>
</organism>
<proteinExistence type="inferred from homology"/>
<dbReference type="GO" id="GO:0005634">
    <property type="term" value="C:nucleus"/>
    <property type="evidence" value="ECO:0007669"/>
    <property type="project" value="TreeGrafter"/>
</dbReference>
<evidence type="ECO:0000256" key="6">
    <source>
        <dbReference type="ARBA" id="ARBA00022884"/>
    </source>
</evidence>
<dbReference type="InParanoid" id="A0A7F5QWR4"/>
<dbReference type="InterPro" id="IPR002905">
    <property type="entry name" value="Trm1"/>
</dbReference>
<dbReference type="OrthoDB" id="6349953at2759"/>
<dbReference type="GeneID" id="112904244"/>
<keyword evidence="2 10" id="KW-0489">Methyltransferase</keyword>
<keyword evidence="4 10" id="KW-0949">S-adenosyl-L-methionine</keyword>
<evidence type="ECO:0000256" key="1">
    <source>
        <dbReference type="ARBA" id="ARBA00022555"/>
    </source>
</evidence>
<dbReference type="AlphaFoldDB" id="A0A7F5QWR4"/>
<keyword evidence="5 10" id="KW-0819">tRNA processing</keyword>
<dbReference type="Pfam" id="PF02005">
    <property type="entry name" value="TRM"/>
    <property type="match status" value="1"/>
</dbReference>
<gene>
    <name evidence="12" type="primary">LOC112904244</name>
</gene>
<evidence type="ECO:0000313" key="11">
    <source>
        <dbReference type="Proteomes" id="UP000192223"/>
    </source>
</evidence>
<dbReference type="KEGG" id="apln:112904244"/>
<sequence length="170" mass="19498">MLQFFSKRVVSLLSSSKIITKDIVKKKFTIICGILKNCFFFFLRSAILNAGYQVSFTHTNKTGIKTNAPATVIWDIMRCWEAKHPSKKKNIEGSVAQRILLTSPAKMHSFDIRNDANPMSRRMGYVRFQENPLPYWGPGTRATAMIGEYKMAKSKQNQGKRKRDNSEENK</sequence>
<keyword evidence="11" id="KW-1185">Reference proteome</keyword>